<sequence length="67" mass="7766">MRYWVYEDRRGDRATIHLAHCTFCNHGQGTQGTRPENGRWHGPFTSRENAHVAATATRHAVRRCTRC</sequence>
<keyword evidence="2" id="KW-1185">Reference proteome</keyword>
<dbReference type="AlphaFoldDB" id="A0A1H8R4C9"/>
<dbReference type="OrthoDB" id="3480230at2"/>
<organism evidence="1 2">
    <name type="scientific">Trujillonella endophytica</name>
    <dbReference type="NCBI Taxonomy" id="673521"/>
    <lineage>
        <taxon>Bacteria</taxon>
        <taxon>Bacillati</taxon>
        <taxon>Actinomycetota</taxon>
        <taxon>Actinomycetes</taxon>
        <taxon>Geodermatophilales</taxon>
        <taxon>Geodermatophilaceae</taxon>
        <taxon>Trujillonella</taxon>
    </lineage>
</organism>
<evidence type="ECO:0000313" key="1">
    <source>
        <dbReference type="EMBL" id="SEO61171.1"/>
    </source>
</evidence>
<proteinExistence type="predicted"/>
<accession>A0A1H8R4C9</accession>
<reference evidence="2" key="1">
    <citation type="submission" date="2016-10" db="EMBL/GenBank/DDBJ databases">
        <authorList>
            <person name="Varghese N."/>
            <person name="Submissions S."/>
        </authorList>
    </citation>
    <scope>NUCLEOTIDE SEQUENCE [LARGE SCALE GENOMIC DNA]</scope>
    <source>
        <strain evidence="2">DSM 45413</strain>
    </source>
</reference>
<dbReference type="Proteomes" id="UP000198960">
    <property type="component" value="Unassembled WGS sequence"/>
</dbReference>
<name>A0A1H8R4C9_9ACTN</name>
<evidence type="ECO:0000313" key="2">
    <source>
        <dbReference type="Proteomes" id="UP000198960"/>
    </source>
</evidence>
<protein>
    <submittedName>
        <fullName evidence="1">Uncharacterized protein</fullName>
    </submittedName>
</protein>
<dbReference type="RefSeq" id="WP_091940696.1">
    <property type="nucleotide sequence ID" value="NZ_FOEE01000002.1"/>
</dbReference>
<dbReference type="EMBL" id="FOEE01000002">
    <property type="protein sequence ID" value="SEO61171.1"/>
    <property type="molecule type" value="Genomic_DNA"/>
</dbReference>
<gene>
    <name evidence="1" type="ORF">SAMN05660991_00988</name>
</gene>